<feature type="compositionally biased region" description="Polar residues" evidence="3">
    <location>
        <begin position="1434"/>
        <end position="1473"/>
    </location>
</feature>
<dbReference type="SMART" id="SM00739">
    <property type="entry name" value="KOW"/>
    <property type="match status" value="3"/>
</dbReference>
<feature type="compositionally biased region" description="Polar residues" evidence="3">
    <location>
        <begin position="1223"/>
        <end position="1238"/>
    </location>
</feature>
<feature type="compositionally biased region" description="Polar residues" evidence="3">
    <location>
        <begin position="1049"/>
        <end position="1060"/>
    </location>
</feature>
<evidence type="ECO:0000256" key="1">
    <source>
        <dbReference type="ARBA" id="ARBA00004123"/>
    </source>
</evidence>
<feature type="compositionally biased region" description="Acidic residues" evidence="3">
    <location>
        <begin position="53"/>
        <end position="71"/>
    </location>
</feature>
<feature type="compositionally biased region" description="Basic and acidic residues" evidence="3">
    <location>
        <begin position="1746"/>
        <end position="1764"/>
    </location>
</feature>
<feature type="compositionally biased region" description="Polar residues" evidence="3">
    <location>
        <begin position="780"/>
        <end position="806"/>
    </location>
</feature>
<dbReference type="Pfam" id="PF23037">
    <property type="entry name" value="KOWx_SPT5"/>
    <property type="match status" value="1"/>
</dbReference>
<feature type="region of interest" description="Disordered" evidence="3">
    <location>
        <begin position="1"/>
        <end position="71"/>
    </location>
</feature>
<dbReference type="CDD" id="cd06081">
    <property type="entry name" value="KOW_Spt5_1"/>
    <property type="match status" value="1"/>
</dbReference>
<dbReference type="InterPro" id="IPR005100">
    <property type="entry name" value="NGN-domain"/>
</dbReference>
<feature type="compositionally biased region" description="Low complexity" evidence="3">
    <location>
        <begin position="13"/>
        <end position="22"/>
    </location>
</feature>
<sequence>MAVNGKGKQIAGKSPASSASSSGKRKRTRADGESSGAPTKKKPSGVLQFVDDTAADADFEGEEEEDDLDWEIDEDFDFEFPDIGAKEVKNVTRGPGKSSPVPFFIKEEEMNDDELEEAIKERYRGSGFVSFDEDVKECDLSLLVAHATKDLSVWRVKCMMGRERQAAFCLMQKFVDLQKIGKKLQIFSVFALDHVKGFFYVEADRACNVFEACNGLCILYPSRIEVVPRNEAPNLLSIQRKACGILKGMWVRMKNGKYKGDLAEVVLVNDAKKRVTIKLVPRIDLQAISKKFGGGTSLKTAAIPAPRLISSHELEDFRPHIEVRRDRETGEIFEVLDGLMLKDGYLYKKVSMGSLIHWGVQPTSDELMKFEELDKDEVKDVGWLSSIYKARMKKKLPETSHQKNGEKYNQKDGEKSNPKVGEKSNQKDADKQINGFDIDDLVLFGKKSCGIIIDKENDTFKILKGDVNGSEVVSINIRVIKKICVDKVFTATDRCMKTISIDDVVKVSEGPLEGREGIVRHMYKGVLFIYDECQSENNGFFCANSGICDIVKKSRDLGGGKLSTRAGPSFTQSPIRLSEQDDNSQSFSRNQQSNSRGTFSVGQTLRIRKGPLKGYLCRVIRMRRADITVKLDSLGKLLTVDEKLLSLPNSKRDDATAMQCNMFGSQEEQSTDGLLDAGGGLGMDNFEFNAGMSSFGRDSWNTPSSSSFSFPRENDSKDENQIADPWGSKLSSWSGDQEQGPANKGKALSVSAEQSSWNKVESGEKGADGHCKNDADAWNKASTKVETATSGWPDTPVQKTGQTWCSNGDGDGLDGAAHTAVEGVSDAVGWSKAKLSTPDSGEGRTLGEDSWNKAASKPPILSDTETSGWEQTKLPSSDAGGSWNTNGATADWKKDTGGKDRADGWGSTSMPLATPSVEHESQTNSWDKLSASPRFDGLQKSKQADATAKEGWKKDGFSSEGQIDGWNKEKSSDRDQASDWNKAGNAEGGKDVLTDSWDKAKSSEGRGFGQESQGHWKAGDGWHNDHHDPNSGKSKDSDSGQGSGWSQGHFNNESGNNNWGHGNRGDQQRDFDGGRGSSRGRGRGRYGGRGDRNEDSFEKPGDSDGGWRFGRGRGRNGAGGYSRDNSDTREFGRGRGRSQGRGRGQGRQGQFESSDWRNRQERFDGSFSNKPSSWGNTDGSNDGCKSTDEHSAAGMDEKVGWNSGNSYGGGSKPGWGTDPQDAGRSTNDTNVDNASSWSKDVDTGKQIDNWSKSTTSNDNWNTPKTFDTKPSSWNQTVIDTAKGDATSSQSTDWKKNTTNSPDVSFGDWAHGLPVTKGTTNDDKWTSAKSSTGNHGDTLSGKLNSNNWGETATLNKGNEAGDSQGGWNSSKKVDTQASQTSSENENNWGKSKEPCSGSTADGSGNLGSSKDWGNKNLANVDSRSSVWDSKKEQTSSHGNWNAKDSSGDQSSDWNNGGGNKWSNQSGGQGKSESWSRGSDFGSGGGRGRDNSFSRGRGLGRNSGGRRSYGWNSSDDSGKEGNDGGQAFKTGENWSRGHGTFEGEKDSWNSGGDAEKGSWGSLKSGENQPSGQVQGSGWAASASASVSIVESSSADPSRNLGSSKDWPDNSSAWGSKQEPTSTQGNWGGNDSSGNQASDWDDDGGNKWNKQSGSQGKSESWSRGSFGRGGAGSFGRGGGRGRDNSFSSRGRGPGRNYGGRDGRHQAFNSNPEFKTGGTWNKGNDTFEGEKGSWNSEGNTENPSWGSFKSEVENKPAGRAKPGWEADSSKSSWDSPTGIGSNMAYASAKDPVTEKNNPWGSANVSKMGQGSSWDSGSSHEKQKNHLSETDHVGSSDEKQKGSGWSSEPGAAEGSLPAQAEAPKWQTSRSTTTDSSSKDAFQEGRDQRNRWGKAENSGNGGANSGW</sequence>
<dbReference type="Pfam" id="PF03439">
    <property type="entry name" value="Spt5-NGN"/>
    <property type="match status" value="1"/>
</dbReference>
<feature type="compositionally biased region" description="Polar residues" evidence="3">
    <location>
        <begin position="1415"/>
        <end position="1426"/>
    </location>
</feature>
<feature type="compositionally biased region" description="Basic and acidic residues" evidence="3">
    <location>
        <begin position="1154"/>
        <end position="1164"/>
    </location>
</feature>
<feature type="compositionally biased region" description="Polar residues" evidence="3">
    <location>
        <begin position="1645"/>
        <end position="1656"/>
    </location>
</feature>
<feature type="compositionally biased region" description="Basic and acidic residues" evidence="3">
    <location>
        <begin position="1185"/>
        <end position="1199"/>
    </location>
</feature>
<evidence type="ECO:0000256" key="2">
    <source>
        <dbReference type="ARBA" id="ARBA00023242"/>
    </source>
</evidence>
<feature type="compositionally biased region" description="Basic and acidic residues" evidence="3">
    <location>
        <begin position="937"/>
        <end position="957"/>
    </location>
</feature>
<feature type="compositionally biased region" description="Polar residues" evidence="3">
    <location>
        <begin position="1395"/>
        <end position="1407"/>
    </location>
</feature>
<evidence type="ECO:0000313" key="5">
    <source>
        <dbReference type="EMBL" id="KAL0903619.1"/>
    </source>
</evidence>
<evidence type="ECO:0000256" key="3">
    <source>
        <dbReference type="SAM" id="MobiDB-lite"/>
    </source>
</evidence>
<feature type="compositionally biased region" description="Basic and acidic residues" evidence="3">
    <location>
        <begin position="966"/>
        <end position="977"/>
    </location>
</feature>
<dbReference type="InterPro" id="IPR041977">
    <property type="entry name" value="KOW_Spt5_4"/>
</dbReference>
<feature type="compositionally biased region" description="Polar residues" evidence="3">
    <location>
        <begin position="1765"/>
        <end position="1776"/>
    </location>
</feature>
<comment type="caution">
    <text evidence="5">The sequence shown here is derived from an EMBL/GenBank/DDBJ whole genome shotgun (WGS) entry which is preliminary data.</text>
</comment>
<feature type="compositionally biased region" description="Polar residues" evidence="3">
    <location>
        <begin position="1285"/>
        <end position="1302"/>
    </location>
</feature>
<feature type="compositionally biased region" description="Low complexity" evidence="3">
    <location>
        <begin position="1503"/>
        <end position="1512"/>
    </location>
</feature>
<dbReference type="PANTHER" id="PTHR11125">
    <property type="entry name" value="SUPPRESSOR OF TY 5"/>
    <property type="match status" value="1"/>
</dbReference>
<dbReference type="InterPro" id="IPR036735">
    <property type="entry name" value="NGN_dom_sf"/>
</dbReference>
<dbReference type="InterPro" id="IPR005824">
    <property type="entry name" value="KOW"/>
</dbReference>
<feature type="compositionally biased region" description="Basic and acidic residues" evidence="3">
    <location>
        <begin position="891"/>
        <end position="903"/>
    </location>
</feature>
<feature type="compositionally biased region" description="Basic and acidic residues" evidence="3">
    <location>
        <begin position="841"/>
        <end position="851"/>
    </location>
</feature>
<feature type="compositionally biased region" description="Polar residues" evidence="3">
    <location>
        <begin position="1364"/>
        <end position="1388"/>
    </location>
</feature>
<proteinExistence type="predicted"/>
<dbReference type="InterPro" id="IPR014722">
    <property type="entry name" value="Rib_uL2_dom2"/>
</dbReference>
<feature type="compositionally biased region" description="Polar residues" evidence="3">
    <location>
        <begin position="1593"/>
        <end position="1635"/>
    </location>
</feature>
<feature type="compositionally biased region" description="Basic and acidic residues" evidence="3">
    <location>
        <begin position="988"/>
        <end position="1004"/>
    </location>
</feature>
<accession>A0ABD0TVC3</accession>
<name>A0ABD0TVC3_DENTH</name>
<evidence type="ECO:0000259" key="4">
    <source>
        <dbReference type="SMART" id="SM00739"/>
    </source>
</evidence>
<comment type="subcellular location">
    <subcellularLocation>
        <location evidence="1">Nucleus</location>
    </subcellularLocation>
</comment>
<keyword evidence="6" id="KW-1185">Reference proteome</keyword>
<feature type="compositionally biased region" description="Polar residues" evidence="3">
    <location>
        <begin position="863"/>
        <end position="875"/>
    </location>
</feature>
<protein>
    <recommendedName>
        <fullName evidence="4">KOW domain-containing protein</fullName>
    </recommendedName>
</protein>
<dbReference type="Gene3D" id="3.30.70.940">
    <property type="entry name" value="NusG, N-terminal domain"/>
    <property type="match status" value="1"/>
</dbReference>
<dbReference type="InterPro" id="IPR039659">
    <property type="entry name" value="SPT5"/>
</dbReference>
<dbReference type="InterPro" id="IPR039385">
    <property type="entry name" value="NGN_Euk"/>
</dbReference>
<dbReference type="Pfam" id="PF23042">
    <property type="entry name" value="KOW1_SPT5"/>
    <property type="match status" value="1"/>
</dbReference>
<dbReference type="Proteomes" id="UP001552299">
    <property type="component" value="Unassembled WGS sequence"/>
</dbReference>
<feature type="domain" description="KOW" evidence="4">
    <location>
        <begin position="598"/>
        <end position="625"/>
    </location>
</feature>
<feature type="domain" description="KOW" evidence="4">
    <location>
        <begin position="498"/>
        <end position="525"/>
    </location>
</feature>
<feature type="compositionally biased region" description="Polar residues" evidence="3">
    <location>
        <begin position="1246"/>
        <end position="1278"/>
    </location>
</feature>
<dbReference type="PANTHER" id="PTHR11125:SF8">
    <property type="entry name" value="PROTEIN RNA-DIRECTED DNA METHYLATION 3"/>
    <property type="match status" value="1"/>
</dbReference>
<feature type="compositionally biased region" description="Low complexity" evidence="3">
    <location>
        <begin position="1568"/>
        <end position="1592"/>
    </location>
</feature>
<organism evidence="5 6">
    <name type="scientific">Dendrobium thyrsiflorum</name>
    <name type="common">Pinecone-like raceme dendrobium</name>
    <name type="synonym">Orchid</name>
    <dbReference type="NCBI Taxonomy" id="117978"/>
    <lineage>
        <taxon>Eukaryota</taxon>
        <taxon>Viridiplantae</taxon>
        <taxon>Streptophyta</taxon>
        <taxon>Embryophyta</taxon>
        <taxon>Tracheophyta</taxon>
        <taxon>Spermatophyta</taxon>
        <taxon>Magnoliopsida</taxon>
        <taxon>Liliopsida</taxon>
        <taxon>Asparagales</taxon>
        <taxon>Orchidaceae</taxon>
        <taxon>Epidendroideae</taxon>
        <taxon>Malaxideae</taxon>
        <taxon>Dendrobiinae</taxon>
        <taxon>Dendrobium</taxon>
    </lineage>
</organism>
<keyword evidence="2" id="KW-0539">Nucleus</keyword>
<dbReference type="InterPro" id="IPR057936">
    <property type="entry name" value="KOWx_Spt5"/>
</dbReference>
<feature type="compositionally biased region" description="Polar residues" evidence="3">
    <location>
        <begin position="1166"/>
        <end position="1184"/>
    </location>
</feature>
<gene>
    <name evidence="5" type="ORF">M5K25_028011</name>
</gene>
<feature type="region of interest" description="Disordered" evidence="3">
    <location>
        <begin position="697"/>
        <end position="814"/>
    </location>
</feature>
<feature type="compositionally biased region" description="Basic and acidic residues" evidence="3">
    <location>
        <begin position="1088"/>
        <end position="1102"/>
    </location>
</feature>
<feature type="compositionally biased region" description="Polar residues" evidence="3">
    <location>
        <begin position="1729"/>
        <end position="1743"/>
    </location>
</feature>
<feature type="compositionally biased region" description="Polar residues" evidence="3">
    <location>
        <begin position="1326"/>
        <end position="1355"/>
    </location>
</feature>
<dbReference type="CDD" id="cd06084">
    <property type="entry name" value="KOW_Spt5_4"/>
    <property type="match status" value="1"/>
</dbReference>
<feature type="region of interest" description="Disordered" evidence="3">
    <location>
        <begin position="832"/>
        <end position="1901"/>
    </location>
</feature>
<feature type="compositionally biased region" description="Basic and acidic residues" evidence="3">
    <location>
        <begin position="1813"/>
        <end position="1836"/>
    </location>
</feature>
<reference evidence="5 6" key="1">
    <citation type="journal article" date="2024" name="Plant Biotechnol. J.">
        <title>Dendrobium thyrsiflorum genome and its molecular insights into genes involved in important horticultural traits.</title>
        <authorList>
            <person name="Chen B."/>
            <person name="Wang J.Y."/>
            <person name="Zheng P.J."/>
            <person name="Li K.L."/>
            <person name="Liang Y.M."/>
            <person name="Chen X.F."/>
            <person name="Zhang C."/>
            <person name="Zhao X."/>
            <person name="He X."/>
            <person name="Zhang G.Q."/>
            <person name="Liu Z.J."/>
            <person name="Xu Q."/>
        </authorList>
    </citation>
    <scope>NUCLEOTIDE SEQUENCE [LARGE SCALE GENOMIC DNA]</scope>
    <source>
        <strain evidence="5">GZMU011</strain>
    </source>
</reference>
<dbReference type="InterPro" id="IPR041973">
    <property type="entry name" value="KOW_Spt5_1"/>
</dbReference>
<feature type="compositionally biased region" description="Basic and acidic residues" evidence="3">
    <location>
        <begin position="1871"/>
        <end position="1888"/>
    </location>
</feature>
<feature type="compositionally biased region" description="Gly residues" evidence="3">
    <location>
        <begin position="1663"/>
        <end position="1675"/>
    </location>
</feature>
<feature type="region of interest" description="Disordered" evidence="3">
    <location>
        <begin position="395"/>
        <end position="428"/>
    </location>
</feature>
<dbReference type="Gene3D" id="2.30.30.30">
    <property type="match status" value="2"/>
</dbReference>
<feature type="region of interest" description="Disordered" evidence="3">
    <location>
        <begin position="562"/>
        <end position="600"/>
    </location>
</feature>
<feature type="compositionally biased region" description="Polar residues" evidence="3">
    <location>
        <begin position="1703"/>
        <end position="1720"/>
    </location>
</feature>
<feature type="compositionally biased region" description="Basic and acidic residues" evidence="3">
    <location>
        <begin position="1124"/>
        <end position="1133"/>
    </location>
</feature>
<evidence type="ECO:0000313" key="6">
    <source>
        <dbReference type="Proteomes" id="UP001552299"/>
    </source>
</evidence>
<feature type="compositionally biased region" description="Polar residues" evidence="3">
    <location>
        <begin position="1790"/>
        <end position="1812"/>
    </location>
</feature>
<feature type="compositionally biased region" description="Gly residues" evidence="3">
    <location>
        <begin position="1103"/>
        <end position="1120"/>
    </location>
</feature>
<dbReference type="CDD" id="cd09888">
    <property type="entry name" value="NGN_Euk"/>
    <property type="match status" value="1"/>
</dbReference>
<feature type="compositionally biased region" description="Low complexity" evidence="3">
    <location>
        <begin position="583"/>
        <end position="596"/>
    </location>
</feature>
<feature type="compositionally biased region" description="Basic and acidic residues" evidence="3">
    <location>
        <begin position="761"/>
        <end position="777"/>
    </location>
</feature>
<feature type="domain" description="KOW" evidence="4">
    <location>
        <begin position="244"/>
        <end position="271"/>
    </location>
</feature>
<feature type="compositionally biased region" description="Basic and acidic residues" evidence="3">
    <location>
        <begin position="1017"/>
        <end position="1038"/>
    </location>
</feature>
<feature type="compositionally biased region" description="Basic and acidic residues" evidence="3">
    <location>
        <begin position="1063"/>
        <end position="1073"/>
    </location>
</feature>
<dbReference type="Pfam" id="PF23291">
    <property type="entry name" value="KOW4_SPT5"/>
    <property type="match status" value="1"/>
</dbReference>
<dbReference type="EMBL" id="JANQDX010000020">
    <property type="protein sequence ID" value="KAL0903619.1"/>
    <property type="molecule type" value="Genomic_DNA"/>
</dbReference>
<dbReference type="GO" id="GO:0005634">
    <property type="term" value="C:nucleus"/>
    <property type="evidence" value="ECO:0007669"/>
    <property type="project" value="UniProtKB-SubCell"/>
</dbReference>